<dbReference type="HOGENOM" id="CLU_976400_0_0_9"/>
<keyword evidence="2" id="KW-0812">Transmembrane</keyword>
<feature type="transmembrane region" description="Helical" evidence="2">
    <location>
        <begin position="204"/>
        <end position="228"/>
    </location>
</feature>
<feature type="transmembrane region" description="Helical" evidence="2">
    <location>
        <begin position="12"/>
        <end position="31"/>
    </location>
</feature>
<feature type="transmembrane region" description="Helical" evidence="2">
    <location>
        <begin position="172"/>
        <end position="192"/>
    </location>
</feature>
<feature type="transmembrane region" description="Helical" evidence="2">
    <location>
        <begin position="150"/>
        <end position="166"/>
    </location>
</feature>
<feature type="transmembrane region" description="Helical" evidence="2">
    <location>
        <begin position="234"/>
        <end position="255"/>
    </location>
</feature>
<evidence type="ECO:0000313" key="4">
    <source>
        <dbReference type="Proteomes" id="UP000008276"/>
    </source>
</evidence>
<evidence type="ECO:0000256" key="2">
    <source>
        <dbReference type="SAM" id="Phobius"/>
    </source>
</evidence>
<dbReference type="eggNOG" id="COG2814">
    <property type="taxonomic scope" value="Bacteria"/>
</dbReference>
<dbReference type="InterPro" id="IPR011701">
    <property type="entry name" value="MFS"/>
</dbReference>
<dbReference type="InterPro" id="IPR036259">
    <property type="entry name" value="MFS_trans_sf"/>
</dbReference>
<keyword evidence="4" id="KW-1185">Reference proteome</keyword>
<evidence type="ECO:0000256" key="1">
    <source>
        <dbReference type="ARBA" id="ARBA00004651"/>
    </source>
</evidence>
<feature type="transmembrane region" description="Helical" evidence="2">
    <location>
        <begin position="68"/>
        <end position="84"/>
    </location>
</feature>
<dbReference type="GO" id="GO:0005886">
    <property type="term" value="C:plasma membrane"/>
    <property type="evidence" value="ECO:0007669"/>
    <property type="project" value="UniProtKB-SubCell"/>
</dbReference>
<comment type="subcellular location">
    <subcellularLocation>
        <location evidence="1">Cell membrane</location>
        <topology evidence="1">Multi-pass membrane protein</topology>
    </subcellularLocation>
</comment>
<evidence type="ECO:0008006" key="5">
    <source>
        <dbReference type="Google" id="ProtNLM"/>
    </source>
</evidence>
<reference evidence="3 4" key="1">
    <citation type="submission" date="2011-08" db="EMBL/GenBank/DDBJ databases">
        <title>Complete sequence of Thermoanaerobacter wiegelii Rt8.B1.</title>
        <authorList>
            <consortium name="US DOE Joint Genome Institute"/>
            <person name="Lucas S."/>
            <person name="Han J."/>
            <person name="Lapidus A."/>
            <person name="Cheng J.-F."/>
            <person name="Goodwin L."/>
            <person name="Pitluck S."/>
            <person name="Peters L."/>
            <person name="Mikhailova N."/>
            <person name="Zeytun A."/>
            <person name="Daligault H."/>
            <person name="Detter J.C."/>
            <person name="Han C."/>
            <person name="Tapia R."/>
            <person name="Land M."/>
            <person name="Hauser L."/>
            <person name="Kyrpides N."/>
            <person name="Ivanova N."/>
            <person name="Pagani I."/>
            <person name="Hemme C."/>
            <person name="Woyke T."/>
        </authorList>
    </citation>
    <scope>NUCLEOTIDE SEQUENCE [LARGE SCALE GENOMIC DNA]</scope>
    <source>
        <strain evidence="3 4">Rt8.B1</strain>
    </source>
</reference>
<dbReference type="SUPFAM" id="SSF103473">
    <property type="entry name" value="MFS general substrate transporter"/>
    <property type="match status" value="2"/>
</dbReference>
<dbReference type="Proteomes" id="UP000008276">
    <property type="component" value="Chromosome"/>
</dbReference>
<dbReference type="AlphaFoldDB" id="G2MX83"/>
<dbReference type="InterPro" id="IPR053160">
    <property type="entry name" value="MFS_DHA3_Transporter"/>
</dbReference>
<evidence type="ECO:0000313" key="3">
    <source>
        <dbReference type="EMBL" id="AEM78370.1"/>
    </source>
</evidence>
<dbReference type="PANTHER" id="PTHR23530">
    <property type="entry name" value="TRANSPORT PROTEIN-RELATED"/>
    <property type="match status" value="1"/>
</dbReference>
<accession>G2MX83</accession>
<sequence length="285" mass="32517">MKIEKNIMKFTLYNIFTKVFMDAIFTLYLFAHGLNVTQIMLLGTFSFLTTTFFEVPGGAVADKFGRKHGLFFGAFLQAIGVVFFRIGQSYLFFIAGSVIFSIGATFISGTDNAYLYDFLKENNIADKFQQIDGSKKSKHITDLFKDKGQVYIYVVLFLFLILMSQIKSLYFALPLLFIFHAIRGTASPYIFRRLNECIISEMRASILSFYNLLMGLFVAVAAPLLGYLTDRTGIYYTYLIMSLSFLCLIAVISLLKAKKIKKRILTLLNEFIISEMNRGRFLSQT</sequence>
<dbReference type="KEGG" id="twi:Thewi_0941"/>
<dbReference type="PANTHER" id="PTHR23530:SF1">
    <property type="entry name" value="PERMEASE, MAJOR FACILITATOR SUPERFAMILY-RELATED"/>
    <property type="match status" value="1"/>
</dbReference>
<feature type="transmembrane region" description="Helical" evidence="2">
    <location>
        <begin position="37"/>
        <end position="56"/>
    </location>
</feature>
<name>G2MX83_9THEO</name>
<dbReference type="GO" id="GO:0022857">
    <property type="term" value="F:transmembrane transporter activity"/>
    <property type="evidence" value="ECO:0007669"/>
    <property type="project" value="InterPro"/>
</dbReference>
<dbReference type="STRING" id="697303.Thewi_0941"/>
<keyword evidence="2" id="KW-1133">Transmembrane helix</keyword>
<dbReference type="Gene3D" id="1.20.1250.20">
    <property type="entry name" value="MFS general substrate transporter like domains"/>
    <property type="match status" value="2"/>
</dbReference>
<feature type="transmembrane region" description="Helical" evidence="2">
    <location>
        <begin position="90"/>
        <end position="110"/>
    </location>
</feature>
<proteinExistence type="predicted"/>
<dbReference type="EMBL" id="CP002991">
    <property type="protein sequence ID" value="AEM78370.1"/>
    <property type="molecule type" value="Genomic_DNA"/>
</dbReference>
<organism evidence="3 4">
    <name type="scientific">Thermoanaerobacter wiegelii Rt8.B1</name>
    <dbReference type="NCBI Taxonomy" id="697303"/>
    <lineage>
        <taxon>Bacteria</taxon>
        <taxon>Bacillati</taxon>
        <taxon>Bacillota</taxon>
        <taxon>Clostridia</taxon>
        <taxon>Thermoanaerobacterales</taxon>
        <taxon>Thermoanaerobacteraceae</taxon>
        <taxon>Thermoanaerobacter</taxon>
    </lineage>
</organism>
<protein>
    <recommendedName>
        <fullName evidence="5">Major facilitator superfamily MFS_1</fullName>
    </recommendedName>
</protein>
<gene>
    <name evidence="3" type="ORF">Thewi_0941</name>
</gene>
<dbReference type="RefSeq" id="WP_014062630.1">
    <property type="nucleotide sequence ID" value="NC_015958.1"/>
</dbReference>
<keyword evidence="2" id="KW-0472">Membrane</keyword>
<dbReference type="Pfam" id="PF07690">
    <property type="entry name" value="MFS_1"/>
    <property type="match status" value="1"/>
</dbReference>